<evidence type="ECO:0000313" key="2">
    <source>
        <dbReference type="EMBL" id="RJF69212.1"/>
    </source>
</evidence>
<dbReference type="SUPFAM" id="SSF53850">
    <property type="entry name" value="Periplasmic binding protein-like II"/>
    <property type="match status" value="1"/>
</dbReference>
<dbReference type="AlphaFoldDB" id="A0A418V0I2"/>
<dbReference type="Pfam" id="PF10518">
    <property type="entry name" value="TAT_signal"/>
    <property type="match status" value="1"/>
</dbReference>
<dbReference type="Pfam" id="PF09084">
    <property type="entry name" value="NMT1"/>
    <property type="match status" value="1"/>
</dbReference>
<dbReference type="RefSeq" id="WP_119858527.1">
    <property type="nucleotide sequence ID" value="NZ_QYYD01000025.1"/>
</dbReference>
<name>A0A418V0I2_RHOPL</name>
<reference evidence="2 3" key="1">
    <citation type="submission" date="2018-09" db="EMBL/GenBank/DDBJ databases">
        <title>Draft genome sequence of Rhodopseudomonas palustris 2.1.18.</title>
        <authorList>
            <person name="Robertson S.L."/>
            <person name="Meyer T.E."/>
            <person name="Kyndt J.A."/>
        </authorList>
    </citation>
    <scope>NUCLEOTIDE SEQUENCE [LARGE SCALE GENOMIC DNA]</scope>
    <source>
        <strain evidence="2 3">2.1.18</strain>
    </source>
</reference>
<accession>A0A418V0I2</accession>
<dbReference type="PROSITE" id="PS51318">
    <property type="entry name" value="TAT"/>
    <property type="match status" value="1"/>
</dbReference>
<organism evidence="2 3">
    <name type="scientific">Rhodopseudomonas palustris</name>
    <dbReference type="NCBI Taxonomy" id="1076"/>
    <lineage>
        <taxon>Bacteria</taxon>
        <taxon>Pseudomonadati</taxon>
        <taxon>Pseudomonadota</taxon>
        <taxon>Alphaproteobacteria</taxon>
        <taxon>Hyphomicrobiales</taxon>
        <taxon>Nitrobacteraceae</taxon>
        <taxon>Rhodopseudomonas</taxon>
    </lineage>
</organism>
<dbReference type="InterPro" id="IPR019546">
    <property type="entry name" value="TAT_signal_bac_arc"/>
</dbReference>
<proteinExistence type="predicted"/>
<dbReference type="PANTHER" id="PTHR31528">
    <property type="entry name" value="4-AMINO-5-HYDROXYMETHYL-2-METHYLPYRIMIDINE PHOSPHATE SYNTHASE THI11-RELATED"/>
    <property type="match status" value="1"/>
</dbReference>
<dbReference type="Gene3D" id="3.40.190.10">
    <property type="entry name" value="Periplasmic binding protein-like II"/>
    <property type="match status" value="2"/>
</dbReference>
<evidence type="ECO:0000313" key="3">
    <source>
        <dbReference type="Proteomes" id="UP000285523"/>
    </source>
</evidence>
<dbReference type="InterPro" id="IPR015168">
    <property type="entry name" value="SsuA/THI5"/>
</dbReference>
<dbReference type="InterPro" id="IPR006311">
    <property type="entry name" value="TAT_signal"/>
</dbReference>
<dbReference type="PANTHER" id="PTHR31528:SF15">
    <property type="entry name" value="RIBOFLAVIN-BINDING PROTEIN RIBY"/>
    <property type="match status" value="1"/>
</dbReference>
<dbReference type="OrthoDB" id="8196780at2"/>
<dbReference type="GO" id="GO:0009228">
    <property type="term" value="P:thiamine biosynthetic process"/>
    <property type="evidence" value="ECO:0007669"/>
    <property type="project" value="InterPro"/>
</dbReference>
<comment type="caution">
    <text evidence="2">The sequence shown here is derived from an EMBL/GenBank/DDBJ whole genome shotgun (WGS) entry which is preliminary data.</text>
</comment>
<dbReference type="EMBL" id="QYYD01000025">
    <property type="protein sequence ID" value="RJF69212.1"/>
    <property type="molecule type" value="Genomic_DNA"/>
</dbReference>
<evidence type="ECO:0000259" key="1">
    <source>
        <dbReference type="Pfam" id="PF09084"/>
    </source>
</evidence>
<feature type="domain" description="SsuA/THI5-like" evidence="1">
    <location>
        <begin position="52"/>
        <end position="260"/>
    </location>
</feature>
<gene>
    <name evidence="2" type="ORF">D4Q52_21005</name>
</gene>
<protein>
    <submittedName>
        <fullName evidence="2">Twin-arginine translocation pathway signal protein</fullName>
    </submittedName>
</protein>
<sequence length="346" mass="36571">MFAGKITRRDLLKTGAAAAAVLSLPAIVRAQSLKSLRAISLQTDWIYGGPNAGFLMAKEKGFFADEGFDVTINQGKGSGNTAQIVASKAAQFGFADGYVVGNTVSKGAKLKMVAGIYRRNPCAVLVLDESDIRQPKDLTGKTVGITTGSAQFQQFPAFLRNSGIDPASVRVVNVDGSGAGPALINGQVAAIAGFAQGYIPSIEIRGKKTVRPFWYSDAGVNCMSNGLIVHEDMLSEPDVVRGMARATVKGFLQGRANPNELTQVVKKYLDATDPAITLREAQLSWSTWVTPTSANKPLGWMPPEDWASTVAVLKASGGVTTPLEPGSLYTNDYVPEGAAFVPPQST</sequence>
<dbReference type="Proteomes" id="UP000285523">
    <property type="component" value="Unassembled WGS sequence"/>
</dbReference>
<dbReference type="InterPro" id="IPR027939">
    <property type="entry name" value="NMT1/THI5"/>
</dbReference>